<dbReference type="InterPro" id="IPR009384">
    <property type="entry name" value="SwrD-like"/>
</dbReference>
<keyword evidence="1" id="KW-0969">Cilium</keyword>
<proteinExistence type="predicted"/>
<gene>
    <name evidence="1" type="ORF">caldi_04490</name>
</gene>
<keyword evidence="2" id="KW-1185">Reference proteome</keyword>
<dbReference type="RefSeq" id="WP_264843492.1">
    <property type="nucleotide sequence ID" value="NZ_AP025628.1"/>
</dbReference>
<dbReference type="PANTHER" id="PTHR39185">
    <property type="entry name" value="SWARMING MOTILITY PROTEIN SWRD"/>
    <property type="match status" value="1"/>
</dbReference>
<protein>
    <submittedName>
        <fullName evidence="1">Flagellar protein FlbD</fullName>
    </submittedName>
</protein>
<organism evidence="1 2">
    <name type="scientific">Caldinitratiruptor microaerophilus</name>
    <dbReference type="NCBI Taxonomy" id="671077"/>
    <lineage>
        <taxon>Bacteria</taxon>
        <taxon>Bacillati</taxon>
        <taxon>Bacillota</taxon>
        <taxon>Clostridia</taxon>
        <taxon>Eubacteriales</taxon>
        <taxon>Symbiobacteriaceae</taxon>
        <taxon>Caldinitratiruptor</taxon>
    </lineage>
</organism>
<evidence type="ECO:0000313" key="1">
    <source>
        <dbReference type="EMBL" id="BDG59359.1"/>
    </source>
</evidence>
<reference evidence="1" key="1">
    <citation type="submission" date="2022-03" db="EMBL/GenBank/DDBJ databases">
        <title>Complete genome sequence of Caldinitratiruptor microaerophilus.</title>
        <authorList>
            <person name="Mukaiyama R."/>
            <person name="Nishiyama T."/>
            <person name="Ueda K."/>
        </authorList>
    </citation>
    <scope>NUCLEOTIDE SEQUENCE</scope>
    <source>
        <strain evidence="1">JCM 16183</strain>
    </source>
</reference>
<dbReference type="Pfam" id="PF06289">
    <property type="entry name" value="FlbD"/>
    <property type="match status" value="1"/>
</dbReference>
<dbReference type="AlphaFoldDB" id="A0AA35G8K7"/>
<name>A0AA35G8K7_9FIRM</name>
<accession>A0AA35G8K7</accession>
<keyword evidence="1" id="KW-0282">Flagellum</keyword>
<dbReference type="KEGG" id="cmic:caldi_04490"/>
<dbReference type="Proteomes" id="UP001163687">
    <property type="component" value="Chromosome"/>
</dbReference>
<evidence type="ECO:0000313" key="2">
    <source>
        <dbReference type="Proteomes" id="UP001163687"/>
    </source>
</evidence>
<dbReference type="PANTHER" id="PTHR39185:SF1">
    <property type="entry name" value="SWARMING MOTILITY PROTEIN SWRD"/>
    <property type="match status" value="1"/>
</dbReference>
<dbReference type="EMBL" id="AP025628">
    <property type="protein sequence ID" value="BDG59359.1"/>
    <property type="molecule type" value="Genomic_DNA"/>
</dbReference>
<sequence>MIRVTRLRAREEIVVNADLIETVESTPDTVITLTNGHKIIVQESPDEIVRRVVEYKRAILGPRGPDGSVSGP</sequence>
<keyword evidence="1" id="KW-0966">Cell projection</keyword>